<dbReference type="Proteomes" id="UP000235347">
    <property type="component" value="Unassembled WGS sequence"/>
</dbReference>
<name>A0A2N7W9P6_9BURK</name>
<accession>A0A2N7W9P6</accession>
<reference evidence="1 2" key="1">
    <citation type="submission" date="2018-01" db="EMBL/GenBank/DDBJ databases">
        <title>Whole genome analyses suggest that Burkholderia sensu lato contains two further novel genera in the rhizoxinica-symbiotica group Mycetohabitans gen. nov., and Trinickia gen. nov.: implications for the evolution of diazotrophy and nodulation in the Burkholderiaceae.</title>
        <authorList>
            <person name="Estrada-de los Santos P."/>
            <person name="Palmer M."/>
            <person name="Chavez-Ramirez B."/>
            <person name="Beukes C."/>
            <person name="Steenkamp E.T."/>
            <person name="Hirsch A.M."/>
            <person name="Manyaka P."/>
            <person name="Maluk M."/>
            <person name="Lafos M."/>
            <person name="Crook M."/>
            <person name="Gross E."/>
            <person name="Simon M.F."/>
            <person name="Bueno dos Reis Junior F."/>
            <person name="Poole P.S."/>
            <person name="Venter S.N."/>
            <person name="James E.K."/>
        </authorList>
    </citation>
    <scope>NUCLEOTIDE SEQUENCE [LARGE SCALE GENOMIC DNA]</scope>
    <source>
        <strain evidence="1 2">GP25-8</strain>
    </source>
</reference>
<organism evidence="1 2">
    <name type="scientific">Trinickia soli</name>
    <dbReference type="NCBI Taxonomy" id="380675"/>
    <lineage>
        <taxon>Bacteria</taxon>
        <taxon>Pseudomonadati</taxon>
        <taxon>Pseudomonadota</taxon>
        <taxon>Betaproteobacteria</taxon>
        <taxon>Burkholderiales</taxon>
        <taxon>Burkholderiaceae</taxon>
        <taxon>Trinickia</taxon>
    </lineage>
</organism>
<comment type="caution">
    <text evidence="1">The sequence shown here is derived from an EMBL/GenBank/DDBJ whole genome shotgun (WGS) entry which is preliminary data.</text>
</comment>
<dbReference type="EMBL" id="PNYB01000005">
    <property type="protein sequence ID" value="PMS26115.1"/>
    <property type="molecule type" value="Genomic_DNA"/>
</dbReference>
<gene>
    <name evidence="1" type="ORF">C0Z19_07705</name>
</gene>
<keyword evidence="2" id="KW-1185">Reference proteome</keyword>
<evidence type="ECO:0000313" key="2">
    <source>
        <dbReference type="Proteomes" id="UP000235347"/>
    </source>
</evidence>
<sequence length="289" mass="28513">MAGASTIIGGLAAGLAGQNAEAGALAAQNETLNNRVLHPQEQTLAQQLADKSGGRYTTQQIEDQMAQMNMTQNGQAFDGGVRVATGDQPADGTNWQMYGTNQAGQQVWAQALSSGDAGIQGFIVQNANAMSGTTGMTYQATTNAYTQFGASVSGTLMLPFVAGGGGWNVGLSTDGTLSNTAFYVQAQANGMAGAGFFAGVGGSVGISHSNGQILSGTSTSGYAEMDAGFGAAGSANAAINDDGTIGGIGGAAPAKVFPGVGFGAGVGAGLSKTTTYVSPSLGDLLGGKK</sequence>
<dbReference type="AlphaFoldDB" id="A0A2N7W9P6"/>
<evidence type="ECO:0000313" key="1">
    <source>
        <dbReference type="EMBL" id="PMS26115.1"/>
    </source>
</evidence>
<proteinExistence type="predicted"/>
<protein>
    <submittedName>
        <fullName evidence="1">Uncharacterized protein</fullName>
    </submittedName>
</protein>